<feature type="signal peptide" evidence="1">
    <location>
        <begin position="1"/>
        <end position="22"/>
    </location>
</feature>
<keyword evidence="3" id="KW-1185">Reference proteome</keyword>
<name>G4NYI5_BACS4</name>
<dbReference type="EMBL" id="CP002905">
    <property type="protein sequence ID" value="AEP88878.1"/>
    <property type="molecule type" value="Genomic_DNA"/>
</dbReference>
<feature type="chain" id="PRO_5003467049" evidence="1">
    <location>
        <begin position="23"/>
        <end position="55"/>
    </location>
</feature>
<proteinExistence type="predicted"/>
<dbReference type="AlphaFoldDB" id="G4NYI5"/>
<evidence type="ECO:0000313" key="3">
    <source>
        <dbReference type="Proteomes" id="UP000002651"/>
    </source>
</evidence>
<reference evidence="2 3" key="1">
    <citation type="journal article" date="2012" name="J. Bacteriol.">
        <title>Whole-genome sequences of Bacillus subtilis and close relatives.</title>
        <authorList>
            <person name="Earl A.M."/>
            <person name="Eppinger M."/>
            <person name="Fricke W.F."/>
            <person name="Rosovitz M.J."/>
            <person name="Rasko D.A."/>
            <person name="Daugherty S."/>
            <person name="Losick R."/>
            <person name="Kolter R."/>
            <person name="Ravel J."/>
        </authorList>
    </citation>
    <scope>NUCLEOTIDE SEQUENCE [LARGE SCALE GENOMIC DNA]</scope>
    <source>
        <strain evidence="3">DSM 15029 / JCM 12233 / NBRC 101239 / NRRL B-23049 / TU-B-10</strain>
    </source>
</reference>
<dbReference type="STRING" id="1052585.GYO_4319"/>
<protein>
    <submittedName>
        <fullName evidence="2">Uncharacterized protein</fullName>
    </submittedName>
</protein>
<accession>G4NYI5</accession>
<organism evidence="2 3">
    <name type="scientific">Bacillus spizizenii (strain DSM 15029 / JCM 12233 / NBRC 101239 / NRRL B-23049 / TU-B-10)</name>
    <name type="common">Bacillus subtilis subsp. spizizenii</name>
    <dbReference type="NCBI Taxonomy" id="1052585"/>
    <lineage>
        <taxon>Bacteria</taxon>
        <taxon>Bacillati</taxon>
        <taxon>Bacillota</taxon>
        <taxon>Bacilli</taxon>
        <taxon>Bacillales</taxon>
        <taxon>Bacillaceae</taxon>
        <taxon>Bacillus</taxon>
    </lineage>
</organism>
<evidence type="ECO:0000313" key="2">
    <source>
        <dbReference type="EMBL" id="AEP88878.1"/>
    </source>
</evidence>
<dbReference type="HOGENOM" id="CLU_3196370_0_0_9"/>
<dbReference type="KEGG" id="bst:GYO_4319"/>
<gene>
    <name evidence="2" type="ordered locus">GYO_4319</name>
</gene>
<sequence length="55" mass="6259">MFYCLLITICKRLSLIFTFACAHHKNCDQQAYTQAYSPHAQSPLRCTSSGKYGKI</sequence>
<keyword evidence="1" id="KW-0732">Signal</keyword>
<evidence type="ECO:0000256" key="1">
    <source>
        <dbReference type="SAM" id="SignalP"/>
    </source>
</evidence>
<dbReference type="Proteomes" id="UP000002651">
    <property type="component" value="Chromosome"/>
</dbReference>